<keyword evidence="2 3" id="KW-0067">ATP-binding</keyword>
<feature type="region of interest" description="Disordered" evidence="4">
    <location>
        <begin position="1"/>
        <end position="71"/>
    </location>
</feature>
<organism evidence="7 8">
    <name type="scientific">Kribbella orskensis</name>
    <dbReference type="NCBI Taxonomy" id="2512216"/>
    <lineage>
        <taxon>Bacteria</taxon>
        <taxon>Bacillati</taxon>
        <taxon>Actinomycetota</taxon>
        <taxon>Actinomycetes</taxon>
        <taxon>Propionibacteriales</taxon>
        <taxon>Kribbellaceae</taxon>
        <taxon>Kribbella</taxon>
    </lineage>
</organism>
<protein>
    <submittedName>
        <fullName evidence="7">S-DNA-T family DNA segregation ATPase FtsK/SpoIIIE</fullName>
    </submittedName>
</protein>
<dbReference type="PANTHER" id="PTHR22683">
    <property type="entry name" value="SPORULATION PROTEIN RELATED"/>
    <property type="match status" value="1"/>
</dbReference>
<feature type="domain" description="FtsK" evidence="6">
    <location>
        <begin position="398"/>
        <end position="590"/>
    </location>
</feature>
<accession>A0ABY2BRG4</accession>
<evidence type="ECO:0000256" key="1">
    <source>
        <dbReference type="ARBA" id="ARBA00022741"/>
    </source>
</evidence>
<evidence type="ECO:0000256" key="4">
    <source>
        <dbReference type="SAM" id="MobiDB-lite"/>
    </source>
</evidence>
<dbReference type="Proteomes" id="UP000295818">
    <property type="component" value="Unassembled WGS sequence"/>
</dbReference>
<evidence type="ECO:0000256" key="5">
    <source>
        <dbReference type="SAM" id="Phobius"/>
    </source>
</evidence>
<keyword evidence="8" id="KW-1185">Reference proteome</keyword>
<feature type="compositionally biased region" description="Basic and acidic residues" evidence="4">
    <location>
        <begin position="7"/>
        <end position="17"/>
    </location>
</feature>
<dbReference type="SUPFAM" id="SSF52540">
    <property type="entry name" value="P-loop containing nucleoside triphosphate hydrolases"/>
    <property type="match status" value="1"/>
</dbReference>
<feature type="region of interest" description="Disordered" evidence="4">
    <location>
        <begin position="735"/>
        <end position="783"/>
    </location>
</feature>
<dbReference type="InterPro" id="IPR050206">
    <property type="entry name" value="FtsK/SpoIIIE/SftA"/>
</dbReference>
<keyword evidence="5" id="KW-1133">Transmembrane helix</keyword>
<feature type="transmembrane region" description="Helical" evidence="5">
    <location>
        <begin position="211"/>
        <end position="229"/>
    </location>
</feature>
<evidence type="ECO:0000313" key="7">
    <source>
        <dbReference type="EMBL" id="TCO27968.1"/>
    </source>
</evidence>
<dbReference type="InterPro" id="IPR027417">
    <property type="entry name" value="P-loop_NTPase"/>
</dbReference>
<dbReference type="Gene3D" id="3.40.50.300">
    <property type="entry name" value="P-loop containing nucleotide triphosphate hydrolases"/>
    <property type="match status" value="1"/>
</dbReference>
<evidence type="ECO:0000256" key="2">
    <source>
        <dbReference type="ARBA" id="ARBA00022840"/>
    </source>
</evidence>
<dbReference type="InterPro" id="IPR002543">
    <property type="entry name" value="FtsK_dom"/>
</dbReference>
<proteinExistence type="predicted"/>
<evidence type="ECO:0000259" key="6">
    <source>
        <dbReference type="PROSITE" id="PS50901"/>
    </source>
</evidence>
<evidence type="ECO:0000313" key="8">
    <source>
        <dbReference type="Proteomes" id="UP000295818"/>
    </source>
</evidence>
<evidence type="ECO:0000256" key="3">
    <source>
        <dbReference type="PROSITE-ProRule" id="PRU00289"/>
    </source>
</evidence>
<feature type="compositionally biased region" description="Polar residues" evidence="4">
    <location>
        <begin position="765"/>
        <end position="776"/>
    </location>
</feature>
<feature type="binding site" evidence="3">
    <location>
        <begin position="414"/>
        <end position="421"/>
    </location>
    <ligand>
        <name>ATP</name>
        <dbReference type="ChEBI" id="CHEBI:30616"/>
    </ligand>
</feature>
<keyword evidence="5" id="KW-0812">Transmembrane</keyword>
<gene>
    <name evidence="7" type="ORF">EV644_103672</name>
</gene>
<name>A0ABY2BRG4_9ACTN</name>
<dbReference type="PROSITE" id="PS50901">
    <property type="entry name" value="FTSK"/>
    <property type="match status" value="1"/>
</dbReference>
<reference evidence="7 8" key="1">
    <citation type="journal article" date="2015" name="Stand. Genomic Sci.">
        <title>Genomic Encyclopedia of Bacterial and Archaeal Type Strains, Phase III: the genomes of soil and plant-associated and newly described type strains.</title>
        <authorList>
            <person name="Whitman W.B."/>
            <person name="Woyke T."/>
            <person name="Klenk H.P."/>
            <person name="Zhou Y."/>
            <person name="Lilburn T.G."/>
            <person name="Beck B.J."/>
            <person name="De Vos P."/>
            <person name="Vandamme P."/>
            <person name="Eisen J.A."/>
            <person name="Garrity G."/>
            <person name="Hugenholtz P."/>
            <person name="Kyrpides N.C."/>
        </authorList>
    </citation>
    <scope>NUCLEOTIDE SEQUENCE [LARGE SCALE GENOMIC DNA]</scope>
    <source>
        <strain evidence="7 8">VKM Ac-2538</strain>
    </source>
</reference>
<dbReference type="PANTHER" id="PTHR22683:SF47">
    <property type="entry name" value="FTSK DOMAIN-CONTAINING PROTEIN YDCQ"/>
    <property type="match status" value="1"/>
</dbReference>
<sequence length="783" mass="83372">MAGWLNRRRDRDDDVTARSEVTGTTSETVSGTEERDGGEVLLFRSRDDDTDPTGTGSETVAGSGPRVVQVPSTGTEGEVVDAELVDDDAPVVPVNLPGELADYVSPWQRDVQRRAVVPVWLRDKTEARTAALWAASYAGHHAAFHAVRLPLYGGVLLARSPRGAGRVIAATARWLTDAEAAPLRHEAVRVTDATEYMRLARLRSERQRTRLALFATGTLAAAGTGLALMFAGPAWLPGLTVAGLVALLGKIGAPADRPLTGRAVVTHKVPKLTDDMVIRALSALGIAEINKAIAKGGNGISFPAPITRDGPGFRADVDLPYGVTAVDIIERRDRVASGLRRPLGCVWPEPAHDQHAGRLVLWVGDRDMSQAKPAPWPLAKKGTADLFKPIPFGTDQRGRPATVTLMYDNVLIGAMPGAGKTFALRGPLLAAALDPLVKLWLYELKGTGDLGPLEPVCERYSSGADDESAEAALLGLRALRDEVRKRADIIKRLPRDVCPENKVTAELAKRNKGLRPIVMAIDECQNLFTHPDHGPEAAELATAIIKLGRALGVILLLATQRPDAKSLPTGVSANVGIRFCLRVTGQLENDMVLGTSAYRNGVRATTLTPKDKGIGYLSGASDDPQVVRTYYVDGPASEAIVTRARALREAAGTLTGHAIGEQVADETRAASVLADVAAVLVAGEDKVWSEIIVTRLAGLRPDQYKGWEPAQLAAALAPYGVKTVQVWGKDEETGVGANRRGITRGDLDRAIAKHQPRPVDAPRPASSTSPNDSAGTSPEDDNG</sequence>
<keyword evidence="5" id="KW-0472">Membrane</keyword>
<comment type="caution">
    <text evidence="7">The sequence shown here is derived from an EMBL/GenBank/DDBJ whole genome shotgun (WGS) entry which is preliminary data.</text>
</comment>
<feature type="compositionally biased region" description="Low complexity" evidence="4">
    <location>
        <begin position="19"/>
        <end position="31"/>
    </location>
</feature>
<keyword evidence="1 3" id="KW-0547">Nucleotide-binding</keyword>
<dbReference type="EMBL" id="SLWM01000003">
    <property type="protein sequence ID" value="TCO27968.1"/>
    <property type="molecule type" value="Genomic_DNA"/>
</dbReference>